<dbReference type="SUPFAM" id="SSF56176">
    <property type="entry name" value="FAD-binding/transporter-associated domain-like"/>
    <property type="match status" value="1"/>
</dbReference>
<dbReference type="RefSeq" id="WP_212922140.1">
    <property type="nucleotide sequence ID" value="NZ_BORP01000008.1"/>
</dbReference>
<feature type="transmembrane region" description="Helical" evidence="11">
    <location>
        <begin position="143"/>
        <end position="164"/>
    </location>
</feature>
<dbReference type="InterPro" id="IPR046342">
    <property type="entry name" value="CBS_dom_sf"/>
</dbReference>
<evidence type="ECO:0000256" key="4">
    <source>
        <dbReference type="ARBA" id="ARBA00022692"/>
    </source>
</evidence>
<reference evidence="14" key="1">
    <citation type="submission" date="2021-03" db="EMBL/GenBank/DDBJ databases">
        <title>Antimicrobial resistance genes in bacteria isolated from Japanese honey, and their potential for conferring macrolide and lincosamide resistance in the American foulbrood pathogen Paenibacillus larvae.</title>
        <authorList>
            <person name="Okamoto M."/>
            <person name="Kumagai M."/>
            <person name="Kanamori H."/>
            <person name="Takamatsu D."/>
        </authorList>
    </citation>
    <scope>NUCLEOTIDE SEQUENCE</scope>
    <source>
        <strain evidence="14">J43TS3</strain>
    </source>
</reference>
<sequence length="427" mass="48492">MDIVNLLWVAALILLTAFFVATEFAIVKVRSSRIDQLIEEGNTKAVSLRKIDDNLDTFINACQIGITVTALGLGWLGKSSIETAFQTVFTKLEWTNATTSVLSFLIAFFIILVLRVVIGELVPKYIATQKAEVMALNLAKPLLFLRVILYPISFLLNGIAKFIVRIFGIKVVQENDNAHSEEELRLILSESYKNGEINKAEMMYVNNIFEFDERVAREIMVPRTEMVCFFKEDSYETNINVIREGQYTRYPVADGDKDHIIGLVNIKELFTGHITSEKESIESHIRPILHVSESTPIKQVLLRMQKDRIHMAIVVDEYGGTAGLITVEDILEEIVGEIRDEFDAHETPMIEEMEDGTILVDGKLLLYELNEYLGINLDEEEVDTIAGWIINHNVEAKKGTAVEQDGFQFIVEENDGYQIKKIRIIRL</sequence>
<dbReference type="Pfam" id="PF01595">
    <property type="entry name" value="CNNM"/>
    <property type="match status" value="1"/>
</dbReference>
<dbReference type="GO" id="GO:0005886">
    <property type="term" value="C:plasma membrane"/>
    <property type="evidence" value="ECO:0007669"/>
    <property type="project" value="UniProtKB-SubCell"/>
</dbReference>
<dbReference type="InterPro" id="IPR016169">
    <property type="entry name" value="FAD-bd_PCMH_sub2"/>
</dbReference>
<dbReference type="SUPFAM" id="SSF54631">
    <property type="entry name" value="CBS-domain pair"/>
    <property type="match status" value="1"/>
</dbReference>
<evidence type="ECO:0000313" key="15">
    <source>
        <dbReference type="Proteomes" id="UP000676917"/>
    </source>
</evidence>
<comment type="subcellular location">
    <subcellularLocation>
        <location evidence="1">Cell membrane</location>
        <topology evidence="1">Multi-pass membrane protein</topology>
    </subcellularLocation>
</comment>
<feature type="domain" description="CBS" evidence="12">
    <location>
        <begin position="284"/>
        <end position="341"/>
    </location>
</feature>
<keyword evidence="3" id="KW-1003">Cell membrane</keyword>
<dbReference type="InterPro" id="IPR051676">
    <property type="entry name" value="UPF0053_domain"/>
</dbReference>
<evidence type="ECO:0000256" key="5">
    <source>
        <dbReference type="ARBA" id="ARBA00022737"/>
    </source>
</evidence>
<keyword evidence="4 10" id="KW-0812">Transmembrane</keyword>
<dbReference type="Gene3D" id="3.30.465.10">
    <property type="match status" value="1"/>
</dbReference>
<organism evidence="14 15">
    <name type="scientific">Ornithinibacillus bavariensis</name>
    <dbReference type="NCBI Taxonomy" id="545502"/>
    <lineage>
        <taxon>Bacteria</taxon>
        <taxon>Bacillati</taxon>
        <taxon>Bacillota</taxon>
        <taxon>Bacilli</taxon>
        <taxon>Bacillales</taxon>
        <taxon>Bacillaceae</taxon>
        <taxon>Ornithinibacillus</taxon>
    </lineage>
</organism>
<comment type="similarity">
    <text evidence="2">Belongs to the UPF0053 family.</text>
</comment>
<keyword evidence="7 9" id="KW-0129">CBS domain</keyword>
<dbReference type="InterPro" id="IPR000644">
    <property type="entry name" value="CBS_dom"/>
</dbReference>
<dbReference type="PANTHER" id="PTHR43099">
    <property type="entry name" value="UPF0053 PROTEIN YRKA"/>
    <property type="match status" value="1"/>
</dbReference>
<feature type="transmembrane region" description="Helical" evidence="11">
    <location>
        <begin position="6"/>
        <end position="27"/>
    </location>
</feature>
<evidence type="ECO:0000256" key="6">
    <source>
        <dbReference type="ARBA" id="ARBA00022989"/>
    </source>
</evidence>
<feature type="transmembrane region" description="Helical" evidence="11">
    <location>
        <begin position="58"/>
        <end position="77"/>
    </location>
</feature>
<dbReference type="InterPro" id="IPR036318">
    <property type="entry name" value="FAD-bd_PCMH-like_sf"/>
</dbReference>
<dbReference type="AlphaFoldDB" id="A0A919X9T7"/>
<feature type="transmembrane region" description="Helical" evidence="11">
    <location>
        <begin position="97"/>
        <end position="122"/>
    </location>
</feature>
<dbReference type="EMBL" id="BORP01000008">
    <property type="protein sequence ID" value="GIO28686.1"/>
    <property type="molecule type" value="Genomic_DNA"/>
</dbReference>
<evidence type="ECO:0000256" key="8">
    <source>
        <dbReference type="ARBA" id="ARBA00023136"/>
    </source>
</evidence>
<evidence type="ECO:0000259" key="13">
    <source>
        <dbReference type="PROSITE" id="PS51846"/>
    </source>
</evidence>
<evidence type="ECO:0000256" key="3">
    <source>
        <dbReference type="ARBA" id="ARBA00022475"/>
    </source>
</evidence>
<keyword evidence="6 10" id="KW-1133">Transmembrane helix</keyword>
<evidence type="ECO:0000256" key="9">
    <source>
        <dbReference type="PROSITE-ProRule" id="PRU00703"/>
    </source>
</evidence>
<dbReference type="Pfam" id="PF03471">
    <property type="entry name" value="CorC_HlyC"/>
    <property type="match status" value="1"/>
</dbReference>
<evidence type="ECO:0000313" key="14">
    <source>
        <dbReference type="EMBL" id="GIO28686.1"/>
    </source>
</evidence>
<dbReference type="SMART" id="SM01091">
    <property type="entry name" value="CorC_HlyC"/>
    <property type="match status" value="1"/>
</dbReference>
<evidence type="ECO:0000259" key="12">
    <source>
        <dbReference type="PROSITE" id="PS51371"/>
    </source>
</evidence>
<evidence type="ECO:0000256" key="2">
    <source>
        <dbReference type="ARBA" id="ARBA00006337"/>
    </source>
</evidence>
<gene>
    <name evidence="14" type="ORF">J43TS3_32970</name>
</gene>
<dbReference type="InterPro" id="IPR044751">
    <property type="entry name" value="Ion_transp-like_CBS"/>
</dbReference>
<keyword evidence="5" id="KW-0677">Repeat</keyword>
<dbReference type="CDD" id="cd04590">
    <property type="entry name" value="CBS_pair_CorC_HlyC_assoc"/>
    <property type="match status" value="1"/>
</dbReference>
<dbReference type="PANTHER" id="PTHR43099:SF2">
    <property type="entry name" value="UPF0053 PROTEIN YRKA"/>
    <property type="match status" value="1"/>
</dbReference>
<dbReference type="Pfam" id="PF00571">
    <property type="entry name" value="CBS"/>
    <property type="match status" value="2"/>
</dbReference>
<feature type="domain" description="CNNM transmembrane" evidence="13">
    <location>
        <begin position="1"/>
        <end position="201"/>
    </location>
</feature>
<feature type="domain" description="CBS" evidence="12">
    <location>
        <begin position="220"/>
        <end position="280"/>
    </location>
</feature>
<keyword evidence="15" id="KW-1185">Reference proteome</keyword>
<keyword evidence="8 10" id="KW-0472">Membrane</keyword>
<dbReference type="InterPro" id="IPR005170">
    <property type="entry name" value="Transptr-assoc_dom"/>
</dbReference>
<dbReference type="InterPro" id="IPR002550">
    <property type="entry name" value="CNNM"/>
</dbReference>
<evidence type="ECO:0000256" key="11">
    <source>
        <dbReference type="SAM" id="Phobius"/>
    </source>
</evidence>
<comment type="caution">
    <text evidence="14">The sequence shown here is derived from an EMBL/GenBank/DDBJ whole genome shotgun (WGS) entry which is preliminary data.</text>
</comment>
<evidence type="ECO:0000256" key="7">
    <source>
        <dbReference type="ARBA" id="ARBA00023122"/>
    </source>
</evidence>
<name>A0A919X9T7_9BACI</name>
<protein>
    <submittedName>
        <fullName evidence="14">Membrane protein</fullName>
    </submittedName>
</protein>
<dbReference type="Proteomes" id="UP000676917">
    <property type="component" value="Unassembled WGS sequence"/>
</dbReference>
<dbReference type="Gene3D" id="3.10.580.10">
    <property type="entry name" value="CBS-domain"/>
    <property type="match status" value="1"/>
</dbReference>
<dbReference type="PROSITE" id="PS51371">
    <property type="entry name" value="CBS"/>
    <property type="match status" value="2"/>
</dbReference>
<dbReference type="FunFam" id="3.10.580.10:FF:000002">
    <property type="entry name" value="Magnesium/cobalt efflux protein CorC"/>
    <property type="match status" value="1"/>
</dbReference>
<accession>A0A919X9T7</accession>
<evidence type="ECO:0000256" key="1">
    <source>
        <dbReference type="ARBA" id="ARBA00004651"/>
    </source>
</evidence>
<dbReference type="PROSITE" id="PS51846">
    <property type="entry name" value="CNNM"/>
    <property type="match status" value="1"/>
</dbReference>
<evidence type="ECO:0000256" key="10">
    <source>
        <dbReference type="PROSITE-ProRule" id="PRU01193"/>
    </source>
</evidence>
<proteinExistence type="inferred from homology"/>
<dbReference type="GO" id="GO:0050660">
    <property type="term" value="F:flavin adenine dinucleotide binding"/>
    <property type="evidence" value="ECO:0007669"/>
    <property type="project" value="InterPro"/>
</dbReference>